<organism evidence="1 2">
    <name type="scientific">Stappia sediminis</name>
    <dbReference type="NCBI Taxonomy" id="2692190"/>
    <lineage>
        <taxon>Bacteria</taxon>
        <taxon>Pseudomonadati</taxon>
        <taxon>Pseudomonadota</taxon>
        <taxon>Alphaproteobacteria</taxon>
        <taxon>Hyphomicrobiales</taxon>
        <taxon>Stappiaceae</taxon>
        <taxon>Stappia</taxon>
    </lineage>
</organism>
<dbReference type="Proteomes" id="UP000433101">
    <property type="component" value="Unassembled WGS sequence"/>
</dbReference>
<comment type="caution">
    <text evidence="1">The sequence shown here is derived from an EMBL/GenBank/DDBJ whole genome shotgun (WGS) entry which is preliminary data.</text>
</comment>
<sequence>MTTTQDNDGDFPTVFIIVGRVWENDSEGGEETAIPVNILLQAPDDDSAVRQALERLAAEGYVEAEFDQIGVLTEEPDNPTYEAAYQDALEGNVAVIAFHD</sequence>
<protein>
    <submittedName>
        <fullName evidence="1">Regulator</fullName>
    </submittedName>
</protein>
<keyword evidence="2" id="KW-1185">Reference proteome</keyword>
<evidence type="ECO:0000313" key="1">
    <source>
        <dbReference type="EMBL" id="MXN64052.1"/>
    </source>
</evidence>
<proteinExistence type="predicted"/>
<accession>A0A7X3S6L8</accession>
<reference evidence="1 2" key="1">
    <citation type="submission" date="2019-12" db="EMBL/GenBank/DDBJ databases">
        <authorList>
            <person name="Li M."/>
        </authorList>
    </citation>
    <scope>NUCLEOTIDE SEQUENCE [LARGE SCALE GENOMIC DNA]</scope>
    <source>
        <strain evidence="1 2">GBMRC 2046</strain>
    </source>
</reference>
<dbReference type="EMBL" id="WUMV01000002">
    <property type="protein sequence ID" value="MXN64052.1"/>
    <property type="molecule type" value="Genomic_DNA"/>
</dbReference>
<evidence type="ECO:0000313" key="2">
    <source>
        <dbReference type="Proteomes" id="UP000433101"/>
    </source>
</evidence>
<dbReference type="RefSeq" id="WP_160774316.1">
    <property type="nucleotide sequence ID" value="NZ_WUMV01000002.1"/>
</dbReference>
<name>A0A7X3S6L8_9HYPH</name>
<gene>
    <name evidence="1" type="ORF">GR183_03985</name>
</gene>
<dbReference type="AlphaFoldDB" id="A0A7X3S6L8"/>